<gene>
    <name evidence="2" type="ORF">I553_6570</name>
</gene>
<name>X8BI20_MYCXE</name>
<reference evidence="2" key="1">
    <citation type="submission" date="2014-01" db="EMBL/GenBank/DDBJ databases">
        <authorList>
            <person name="Brown-Elliot B."/>
            <person name="Wallace R."/>
            <person name="Lenaerts A."/>
            <person name="Ordway D."/>
            <person name="DeGroote M.A."/>
            <person name="Parker T."/>
            <person name="Sizemore C."/>
            <person name="Tallon L.J."/>
            <person name="Sadzewicz L.K."/>
            <person name="Sengamalay N."/>
            <person name="Fraser C.M."/>
            <person name="Hine E."/>
            <person name="Shefchek K.A."/>
            <person name="Das S.P."/>
            <person name="Tettelin H."/>
        </authorList>
    </citation>
    <scope>NUCLEOTIDE SEQUENCE [LARGE SCALE GENOMIC DNA]</scope>
    <source>
        <strain evidence="2">4042</strain>
    </source>
</reference>
<proteinExistence type="predicted"/>
<evidence type="ECO:0000256" key="1">
    <source>
        <dbReference type="SAM" id="MobiDB-lite"/>
    </source>
</evidence>
<comment type="caution">
    <text evidence="2">The sequence shown here is derived from an EMBL/GenBank/DDBJ whole genome shotgun (WGS) entry which is preliminary data.</text>
</comment>
<accession>X8BI20</accession>
<organism evidence="2">
    <name type="scientific">Mycobacterium xenopi 4042</name>
    <dbReference type="NCBI Taxonomy" id="1299334"/>
    <lineage>
        <taxon>Bacteria</taxon>
        <taxon>Bacillati</taxon>
        <taxon>Actinomycetota</taxon>
        <taxon>Actinomycetes</taxon>
        <taxon>Mycobacteriales</taxon>
        <taxon>Mycobacteriaceae</taxon>
        <taxon>Mycobacterium</taxon>
    </lineage>
</organism>
<sequence length="67" mass="7116">MIHSGRLRSSCATKLYVQANSGQSRQPLPARTTCPGTASADAGSIRMRFAPVGENKNLAADNSSRPR</sequence>
<evidence type="ECO:0000313" key="2">
    <source>
        <dbReference type="EMBL" id="EUA42710.1"/>
    </source>
</evidence>
<protein>
    <submittedName>
        <fullName evidence="2">Uncharacterized protein</fullName>
    </submittedName>
</protein>
<dbReference type="EMBL" id="JAOB01000042">
    <property type="protein sequence ID" value="EUA42710.1"/>
    <property type="molecule type" value="Genomic_DNA"/>
</dbReference>
<dbReference type="AlphaFoldDB" id="X8BI20"/>
<feature type="region of interest" description="Disordered" evidence="1">
    <location>
        <begin position="19"/>
        <end position="40"/>
    </location>
</feature>